<dbReference type="EMBL" id="BMLV01000006">
    <property type="protein sequence ID" value="GGP06142.1"/>
    <property type="molecule type" value="Genomic_DNA"/>
</dbReference>
<proteinExistence type="predicted"/>
<reference evidence="3" key="1">
    <citation type="journal article" date="2019" name="Int. J. Syst. Evol. Microbiol.">
        <title>The Global Catalogue of Microorganisms (GCM) 10K type strain sequencing project: providing services to taxonomists for standard genome sequencing and annotation.</title>
        <authorList>
            <consortium name="The Broad Institute Genomics Platform"/>
            <consortium name="The Broad Institute Genome Sequencing Center for Infectious Disease"/>
            <person name="Wu L."/>
            <person name="Ma J."/>
        </authorList>
    </citation>
    <scope>NUCLEOTIDE SEQUENCE [LARGE SCALE GENOMIC DNA]</scope>
    <source>
        <strain evidence="3">CGMCC 1.7656</strain>
    </source>
</reference>
<evidence type="ECO:0000313" key="3">
    <source>
        <dbReference type="Proteomes" id="UP000620064"/>
    </source>
</evidence>
<organism evidence="2 3">
    <name type="scientific">Cloacibacterium rupense</name>
    <dbReference type="NCBI Taxonomy" id="517423"/>
    <lineage>
        <taxon>Bacteria</taxon>
        <taxon>Pseudomonadati</taxon>
        <taxon>Bacteroidota</taxon>
        <taxon>Flavobacteriia</taxon>
        <taxon>Flavobacteriales</taxon>
        <taxon>Weeksellaceae</taxon>
    </lineage>
</organism>
<feature type="transmembrane region" description="Helical" evidence="1">
    <location>
        <begin position="133"/>
        <end position="156"/>
    </location>
</feature>
<sequence>MEQLTFTLISIILIVVGIAGTILPILPGLLLSFAGVLLYKFLGNPEFSIIYVLLFAILTLVSLILNYVIPIKTTAKYGGSRHGKIGGFLGTIIGLFFPPIGFIIGMLLGVFLGELIHDRADKKKAFNATKGAFIGFIYGTGFNFLVGLAMFLVVLIDIFTK</sequence>
<feature type="transmembrane region" description="Helical" evidence="1">
    <location>
        <begin position="89"/>
        <end position="112"/>
    </location>
</feature>
<dbReference type="RefSeq" id="WP_188618486.1">
    <property type="nucleotide sequence ID" value="NZ_BMLV01000006.1"/>
</dbReference>
<accession>A0ABQ2NP03</accession>
<feature type="transmembrane region" description="Helical" evidence="1">
    <location>
        <begin position="49"/>
        <end position="69"/>
    </location>
</feature>
<evidence type="ECO:0000313" key="2">
    <source>
        <dbReference type="EMBL" id="GGP06142.1"/>
    </source>
</evidence>
<name>A0ABQ2NP03_9FLAO</name>
<keyword evidence="3" id="KW-1185">Reference proteome</keyword>
<evidence type="ECO:0000256" key="1">
    <source>
        <dbReference type="SAM" id="Phobius"/>
    </source>
</evidence>
<feature type="transmembrane region" description="Helical" evidence="1">
    <location>
        <begin position="6"/>
        <end position="37"/>
    </location>
</feature>
<dbReference type="Proteomes" id="UP000620064">
    <property type="component" value="Unassembled WGS sequence"/>
</dbReference>
<dbReference type="PANTHER" id="PTHR39165:SF1">
    <property type="entry name" value="DUF456 DOMAIN-CONTAINING PROTEIN"/>
    <property type="match status" value="1"/>
</dbReference>
<dbReference type="PANTHER" id="PTHR39165">
    <property type="entry name" value="IG HYPOTHETICAL 17883"/>
    <property type="match status" value="1"/>
</dbReference>
<keyword evidence="1" id="KW-0812">Transmembrane</keyword>
<dbReference type="Pfam" id="PF04306">
    <property type="entry name" value="DUF456"/>
    <property type="match status" value="1"/>
</dbReference>
<gene>
    <name evidence="2" type="ORF">GCM10010992_25180</name>
</gene>
<keyword evidence="1" id="KW-1133">Transmembrane helix</keyword>
<comment type="caution">
    <text evidence="2">The sequence shown here is derived from an EMBL/GenBank/DDBJ whole genome shotgun (WGS) entry which is preliminary data.</text>
</comment>
<keyword evidence="1" id="KW-0472">Membrane</keyword>
<protein>
    <submittedName>
        <fullName evidence="2">Membrane protein</fullName>
    </submittedName>
</protein>
<dbReference type="InterPro" id="IPR007403">
    <property type="entry name" value="DUF456"/>
</dbReference>